<evidence type="ECO:0000256" key="1">
    <source>
        <dbReference type="SAM" id="Phobius"/>
    </source>
</evidence>
<accession>A0A8H7Y0S2</accession>
<feature type="transmembrane region" description="Helical" evidence="1">
    <location>
        <begin position="102"/>
        <end position="125"/>
    </location>
</feature>
<dbReference type="AlphaFoldDB" id="A0A8H7Y0S2"/>
<name>A0A8H7Y0S2_PSICU</name>
<feature type="transmembrane region" description="Helical" evidence="1">
    <location>
        <begin position="222"/>
        <end position="238"/>
    </location>
</feature>
<keyword evidence="1" id="KW-0472">Membrane</keyword>
<sequence length="329" mass="38727">MVSNSWPFPNKGVTLYTKQGEIPMVTKNTRLVNMFTKPRPVRSTSPSSVDADYGESDEDEVETMEEYAENLLEEEEVYHWLVASDPQPWPSPEIKAPTEAPFAIWGVPAPLIFQLFQFLMIYFGFLPKRQEHSMPIPQPMPPRRPLHPLHYYDPQERAKLQRWDNTRPPPEEDDMTLVVFPHPGRNEILERIRMTRDWSSGMLDTHQPSTLRVYRVREEDRVAFYWSVSAAHLLFIWIRKPIHDFDTIAVYRHGHRCWDFDDKEAWALVSGGRWIDSVRLRAVADRTTKWPLSRKGRLYFGIYRGINWILRRLGIAVQVNVPDLLNLQY</sequence>
<protein>
    <submittedName>
        <fullName evidence="2">Uncharacterized protein</fullName>
    </submittedName>
</protein>
<reference evidence="2" key="1">
    <citation type="submission" date="2021-02" db="EMBL/GenBank/DDBJ databases">
        <title>Psilocybe cubensis genome.</title>
        <authorList>
            <person name="Mckernan K.J."/>
            <person name="Crawford S."/>
            <person name="Trippe A."/>
            <person name="Kane L.T."/>
            <person name="Mclaughlin S."/>
        </authorList>
    </citation>
    <scope>NUCLEOTIDE SEQUENCE [LARGE SCALE GENOMIC DNA]</scope>
    <source>
        <strain evidence="2">MGC-MH-2018</strain>
    </source>
</reference>
<keyword evidence="1" id="KW-0812">Transmembrane</keyword>
<dbReference type="EMBL" id="JAFIQS010000005">
    <property type="protein sequence ID" value="KAG5168914.1"/>
    <property type="molecule type" value="Genomic_DNA"/>
</dbReference>
<gene>
    <name evidence="2" type="ORF">JR316_005468</name>
</gene>
<keyword evidence="1" id="KW-1133">Transmembrane helix</keyword>
<comment type="caution">
    <text evidence="2">The sequence shown here is derived from an EMBL/GenBank/DDBJ whole genome shotgun (WGS) entry which is preliminary data.</text>
</comment>
<dbReference type="OrthoDB" id="3052561at2759"/>
<evidence type="ECO:0000313" key="2">
    <source>
        <dbReference type="EMBL" id="KAG5168914.1"/>
    </source>
</evidence>
<proteinExistence type="predicted"/>
<organism evidence="2">
    <name type="scientific">Psilocybe cubensis</name>
    <name type="common">Psychedelic mushroom</name>
    <name type="synonym">Stropharia cubensis</name>
    <dbReference type="NCBI Taxonomy" id="181762"/>
    <lineage>
        <taxon>Eukaryota</taxon>
        <taxon>Fungi</taxon>
        <taxon>Dikarya</taxon>
        <taxon>Basidiomycota</taxon>
        <taxon>Agaricomycotina</taxon>
        <taxon>Agaricomycetes</taxon>
        <taxon>Agaricomycetidae</taxon>
        <taxon>Agaricales</taxon>
        <taxon>Agaricineae</taxon>
        <taxon>Strophariaceae</taxon>
        <taxon>Psilocybe</taxon>
    </lineage>
</organism>